<evidence type="ECO:0000256" key="6">
    <source>
        <dbReference type="ARBA" id="ARBA00023110"/>
    </source>
</evidence>
<evidence type="ECO:0000256" key="14">
    <source>
        <dbReference type="RuleBase" id="RU003914"/>
    </source>
</evidence>
<evidence type="ECO:0000313" key="16">
    <source>
        <dbReference type="EMBL" id="RXE59489.1"/>
    </source>
</evidence>
<dbReference type="PANTHER" id="PTHR30560">
    <property type="entry name" value="TRIGGER FACTOR CHAPERONE AND PEPTIDYL-PROLYL CIS/TRANS ISOMERASE"/>
    <property type="match status" value="1"/>
</dbReference>
<dbReference type="GO" id="GO:0043022">
    <property type="term" value="F:ribosome binding"/>
    <property type="evidence" value="ECO:0007669"/>
    <property type="project" value="TreeGrafter"/>
</dbReference>
<evidence type="ECO:0000256" key="4">
    <source>
        <dbReference type="ARBA" id="ARBA00016902"/>
    </source>
</evidence>
<dbReference type="EC" id="5.2.1.8" evidence="3 12"/>
<dbReference type="PANTHER" id="PTHR30560:SF3">
    <property type="entry name" value="TRIGGER FACTOR-LIKE PROTEIN TIG, CHLOROPLASTIC"/>
    <property type="match status" value="1"/>
</dbReference>
<evidence type="ECO:0000256" key="7">
    <source>
        <dbReference type="ARBA" id="ARBA00023186"/>
    </source>
</evidence>
<organism evidence="16 17">
    <name type="scientific">Acetivibrio mesophilus</name>
    <dbReference type="NCBI Taxonomy" id="2487273"/>
    <lineage>
        <taxon>Bacteria</taxon>
        <taxon>Bacillati</taxon>
        <taxon>Bacillota</taxon>
        <taxon>Clostridia</taxon>
        <taxon>Eubacteriales</taxon>
        <taxon>Oscillospiraceae</taxon>
        <taxon>Acetivibrio</taxon>
    </lineage>
</organism>
<keyword evidence="6 12" id="KW-0697">Rotamase</keyword>
<keyword evidence="7 12" id="KW-0143">Chaperone</keyword>
<comment type="similarity">
    <text evidence="2 12 14">Belongs to the FKBP-type PPIase family. Tig subfamily.</text>
</comment>
<name>A0A4V1K293_9FIRM</name>
<evidence type="ECO:0000313" key="17">
    <source>
        <dbReference type="Proteomes" id="UP000289166"/>
    </source>
</evidence>
<dbReference type="InterPro" id="IPR036611">
    <property type="entry name" value="Trigger_fac_ribosome-bd_sf"/>
</dbReference>
<dbReference type="InterPro" id="IPR001179">
    <property type="entry name" value="PPIase_FKBP_dom"/>
</dbReference>
<dbReference type="EMBL" id="RLII01000006">
    <property type="protein sequence ID" value="RXE59489.1"/>
    <property type="molecule type" value="Genomic_DNA"/>
</dbReference>
<keyword evidence="12" id="KW-0963">Cytoplasm</keyword>
<dbReference type="InterPro" id="IPR008880">
    <property type="entry name" value="Trigger_fac_C"/>
</dbReference>
<comment type="function">
    <text evidence="10 12">Involved in protein export. Acts as a chaperone by maintaining the newly synthesized protein in an open conformation. Functions as a peptidyl-prolyl cis-trans isomerase.</text>
</comment>
<evidence type="ECO:0000256" key="10">
    <source>
        <dbReference type="ARBA" id="ARBA00024849"/>
    </source>
</evidence>
<keyword evidence="17" id="KW-1185">Reference proteome</keyword>
<comment type="domain">
    <text evidence="12">Consists of 3 domains; the N-terminus binds the ribosome, the middle domain has PPIase activity, while the C-terminus has intrinsic chaperone activity on its own.</text>
</comment>
<dbReference type="GO" id="GO:0015031">
    <property type="term" value="P:protein transport"/>
    <property type="evidence" value="ECO:0007669"/>
    <property type="project" value="UniProtKB-UniRule"/>
</dbReference>
<evidence type="ECO:0000256" key="13">
    <source>
        <dbReference type="PROSITE-ProRule" id="PRU00277"/>
    </source>
</evidence>
<evidence type="ECO:0000256" key="11">
    <source>
        <dbReference type="ARBA" id="ARBA00029986"/>
    </source>
</evidence>
<dbReference type="RefSeq" id="WP_069195765.1">
    <property type="nucleotide sequence ID" value="NZ_RLII01000006.1"/>
</dbReference>
<keyword evidence="9 12" id="KW-0131">Cell cycle</keyword>
<comment type="caution">
    <text evidence="16">The sequence shown here is derived from an EMBL/GenBank/DDBJ whole genome shotgun (WGS) entry which is preliminary data.</text>
</comment>
<evidence type="ECO:0000256" key="2">
    <source>
        <dbReference type="ARBA" id="ARBA00005464"/>
    </source>
</evidence>
<gene>
    <name evidence="12" type="primary">tig</name>
    <name evidence="16" type="ORF">EFD62_07520</name>
</gene>
<dbReference type="InterPro" id="IPR046357">
    <property type="entry name" value="PPIase_dom_sf"/>
</dbReference>
<dbReference type="OrthoDB" id="9767721at2"/>
<dbReference type="PIRSF" id="PIRSF003095">
    <property type="entry name" value="Trigger_factor"/>
    <property type="match status" value="1"/>
</dbReference>
<dbReference type="Proteomes" id="UP000289166">
    <property type="component" value="Unassembled WGS sequence"/>
</dbReference>
<dbReference type="InterPro" id="IPR008881">
    <property type="entry name" value="Trigger_fac_ribosome-bd_bac"/>
</dbReference>
<dbReference type="SUPFAM" id="SSF102735">
    <property type="entry name" value="Trigger factor ribosome-binding domain"/>
    <property type="match status" value="1"/>
</dbReference>
<dbReference type="PROSITE" id="PS50059">
    <property type="entry name" value="FKBP_PPIASE"/>
    <property type="match status" value="1"/>
</dbReference>
<dbReference type="NCBIfam" id="TIGR00115">
    <property type="entry name" value="tig"/>
    <property type="match status" value="1"/>
</dbReference>
<sequence length="428" mass="48863">MDVKVEKKDKNIVELEIEVEAAKFEEAVQKSYEKNSKKFNVPGFRKGKAPRNIIERYYGKEVFYEDAINIVCADAYDKAIEENDIYPVDRPSIDIKKFGEGENLVFTASVTVKPEVELGEYKGVEVEKVEVNITDEDVDKELKAVAEKNARIISVEDRGIEKGDIADIDFEGFIDGEPFEGGKASGYTLEIGSGTFIEGFEDQLIGGKPGDDIDVNVTFPEDYGKEELAGKPALFKVIVNDVKVKELPVIDDEFAKDVSEFDTLEEYKEDIRKKLTGDAEHKAKHELEDKVVAKVVENAQVDIPEVMIEKQIDGIVRDYNMRLNYQGLDLDKYLMIMGTDYNTFRSQLRDRAHDDIKRQLVLEKIGKTEDIQVSDEEFNEETEKIAKSYNMEQEDFKKHLRDDDIEYIKATILLRKSVEFLVQNAKIS</sequence>
<proteinExistence type="inferred from homology"/>
<comment type="subcellular location">
    <subcellularLocation>
        <location evidence="12">Cytoplasm</location>
    </subcellularLocation>
    <text evidence="12">About half TF is bound to the ribosome near the polypeptide exit tunnel while the other half is free in the cytoplasm.</text>
</comment>
<dbReference type="InterPro" id="IPR005215">
    <property type="entry name" value="Trig_fac"/>
</dbReference>
<evidence type="ECO:0000259" key="15">
    <source>
        <dbReference type="PROSITE" id="PS50059"/>
    </source>
</evidence>
<reference evidence="17" key="1">
    <citation type="submission" date="2018-11" db="EMBL/GenBank/DDBJ databases">
        <title>Genome sequencing of a novel mesophilic and cellulolytic organism within the genus Hungateiclostridium.</title>
        <authorList>
            <person name="Rettenmaier R."/>
            <person name="Liebl W."/>
            <person name="Zverlov V."/>
        </authorList>
    </citation>
    <scope>NUCLEOTIDE SEQUENCE [LARGE SCALE GENOMIC DNA]</scope>
    <source>
        <strain evidence="17">N2K1</strain>
    </source>
</reference>
<feature type="domain" description="PPIase FKBP-type" evidence="15">
    <location>
        <begin position="163"/>
        <end position="248"/>
    </location>
</feature>
<evidence type="ECO:0000256" key="12">
    <source>
        <dbReference type="HAMAP-Rule" id="MF_00303"/>
    </source>
</evidence>
<dbReference type="SUPFAM" id="SSF54534">
    <property type="entry name" value="FKBP-like"/>
    <property type="match status" value="1"/>
</dbReference>
<dbReference type="InterPro" id="IPR027304">
    <property type="entry name" value="Trigger_fact/SurA_dom_sf"/>
</dbReference>
<dbReference type="SUPFAM" id="SSF109998">
    <property type="entry name" value="Triger factor/SurA peptide-binding domain-like"/>
    <property type="match status" value="1"/>
</dbReference>
<evidence type="ECO:0000256" key="5">
    <source>
        <dbReference type="ARBA" id="ARBA00022618"/>
    </source>
</evidence>
<keyword evidence="5 12" id="KW-0132">Cell division</keyword>
<dbReference type="GO" id="GO:0005737">
    <property type="term" value="C:cytoplasm"/>
    <property type="evidence" value="ECO:0007669"/>
    <property type="project" value="UniProtKB-SubCell"/>
</dbReference>
<evidence type="ECO:0000256" key="8">
    <source>
        <dbReference type="ARBA" id="ARBA00023235"/>
    </source>
</evidence>
<comment type="catalytic activity">
    <reaction evidence="1 12 13">
        <text>[protein]-peptidylproline (omega=180) = [protein]-peptidylproline (omega=0)</text>
        <dbReference type="Rhea" id="RHEA:16237"/>
        <dbReference type="Rhea" id="RHEA-COMP:10747"/>
        <dbReference type="Rhea" id="RHEA-COMP:10748"/>
        <dbReference type="ChEBI" id="CHEBI:83833"/>
        <dbReference type="ChEBI" id="CHEBI:83834"/>
        <dbReference type="EC" id="5.2.1.8"/>
    </reaction>
</comment>
<dbReference type="Pfam" id="PF00254">
    <property type="entry name" value="FKBP_C"/>
    <property type="match status" value="1"/>
</dbReference>
<dbReference type="GO" id="GO:0051301">
    <property type="term" value="P:cell division"/>
    <property type="evidence" value="ECO:0007669"/>
    <property type="project" value="UniProtKB-KW"/>
</dbReference>
<evidence type="ECO:0000256" key="3">
    <source>
        <dbReference type="ARBA" id="ARBA00013194"/>
    </source>
</evidence>
<dbReference type="HAMAP" id="MF_00303">
    <property type="entry name" value="Trigger_factor_Tig"/>
    <property type="match status" value="1"/>
</dbReference>
<dbReference type="AlphaFoldDB" id="A0A4V1K293"/>
<dbReference type="Gene3D" id="3.30.70.1050">
    <property type="entry name" value="Trigger factor ribosome-binding domain"/>
    <property type="match status" value="1"/>
</dbReference>
<dbReference type="Pfam" id="PF05697">
    <property type="entry name" value="Trigger_N"/>
    <property type="match status" value="1"/>
</dbReference>
<dbReference type="GO" id="GO:0044183">
    <property type="term" value="F:protein folding chaperone"/>
    <property type="evidence" value="ECO:0007669"/>
    <property type="project" value="TreeGrafter"/>
</dbReference>
<dbReference type="GO" id="GO:0003755">
    <property type="term" value="F:peptidyl-prolyl cis-trans isomerase activity"/>
    <property type="evidence" value="ECO:0007669"/>
    <property type="project" value="UniProtKB-UniRule"/>
</dbReference>
<evidence type="ECO:0000256" key="9">
    <source>
        <dbReference type="ARBA" id="ARBA00023306"/>
    </source>
</evidence>
<dbReference type="GO" id="GO:0043335">
    <property type="term" value="P:protein unfolding"/>
    <property type="evidence" value="ECO:0007669"/>
    <property type="project" value="TreeGrafter"/>
</dbReference>
<evidence type="ECO:0000256" key="1">
    <source>
        <dbReference type="ARBA" id="ARBA00000971"/>
    </source>
</evidence>
<dbReference type="FunFam" id="3.10.50.40:FF:000001">
    <property type="entry name" value="Trigger factor"/>
    <property type="match status" value="1"/>
</dbReference>
<dbReference type="Gene3D" id="3.10.50.40">
    <property type="match status" value="1"/>
</dbReference>
<protein>
    <recommendedName>
        <fullName evidence="4 12">Trigger factor</fullName>
        <shortName evidence="12">TF</shortName>
        <ecNumber evidence="3 12">5.2.1.8</ecNumber>
    </recommendedName>
    <alternativeName>
        <fullName evidence="11 12">PPIase</fullName>
    </alternativeName>
</protein>
<dbReference type="Pfam" id="PF05698">
    <property type="entry name" value="Trigger_C"/>
    <property type="match status" value="1"/>
</dbReference>
<dbReference type="Gene3D" id="1.10.3120.10">
    <property type="entry name" value="Trigger factor, C-terminal domain"/>
    <property type="match status" value="1"/>
</dbReference>
<accession>A0A4V1K293</accession>
<keyword evidence="8 12" id="KW-0413">Isomerase</keyword>
<dbReference type="InterPro" id="IPR037041">
    <property type="entry name" value="Trigger_fac_C_sf"/>
</dbReference>
<dbReference type="GO" id="GO:0051083">
    <property type="term" value="P:'de novo' cotranslational protein folding"/>
    <property type="evidence" value="ECO:0007669"/>
    <property type="project" value="TreeGrafter"/>
</dbReference>